<keyword evidence="2" id="KW-1185">Reference proteome</keyword>
<organism evidence="1 2">
    <name type="scientific">Naganishia onofrii</name>
    <dbReference type="NCBI Taxonomy" id="1851511"/>
    <lineage>
        <taxon>Eukaryota</taxon>
        <taxon>Fungi</taxon>
        <taxon>Dikarya</taxon>
        <taxon>Basidiomycota</taxon>
        <taxon>Agaricomycotina</taxon>
        <taxon>Tremellomycetes</taxon>
        <taxon>Filobasidiales</taxon>
        <taxon>Filobasidiaceae</taxon>
        <taxon>Naganishia</taxon>
    </lineage>
</organism>
<protein>
    <submittedName>
        <fullName evidence="1">Uncharacterized protein</fullName>
    </submittedName>
</protein>
<name>A0ACC2XR72_9TREE</name>
<evidence type="ECO:0000313" key="2">
    <source>
        <dbReference type="Proteomes" id="UP001234202"/>
    </source>
</evidence>
<accession>A0ACC2XR72</accession>
<comment type="caution">
    <text evidence="1">The sequence shown here is derived from an EMBL/GenBank/DDBJ whole genome shotgun (WGS) entry which is preliminary data.</text>
</comment>
<gene>
    <name evidence="1" type="ORF">QFC24_001561</name>
</gene>
<dbReference type="Proteomes" id="UP001234202">
    <property type="component" value="Unassembled WGS sequence"/>
</dbReference>
<reference evidence="1" key="1">
    <citation type="submission" date="2023-04" db="EMBL/GenBank/DDBJ databases">
        <title>Draft Genome sequencing of Naganishia species isolated from polar environments using Oxford Nanopore Technology.</title>
        <authorList>
            <person name="Leo P."/>
            <person name="Venkateswaran K."/>
        </authorList>
    </citation>
    <scope>NUCLEOTIDE SEQUENCE</scope>
    <source>
        <strain evidence="1">DBVPG 5303</strain>
    </source>
</reference>
<proteinExistence type="predicted"/>
<sequence>MTAGVMASSLGRQMMGSGINPSREREDDTADSSPHSTSNPTRFIRAMPQSAAAQAIFGNASPNYSSDNLYQANRPPTQRQMSYHEGESGLQYTSAFSPNTYNADPAVHGNQSHSRTSPVNERHVSAASRKRQTSVASDSQMRPGSRHRSTLVGGGLGVGTGPQGGDDSSSSSRRGSGGGRKRSAKDKEAGFRGQSATPSGLRESMSGSGASVMADSGNLRMLDPRDSSYGDEEISTIFIVGFPDDITEREFANMFLFAPGFEASSLKYPTSPSLFSNHNANRSTKDFLTALTQGTTDIPPGLQQHVIAKHGTNPVALLTELMALHEKYSRARETESDTPILESSEMTGLDSYYPAHFAQGSTANSSTTSLIGMSMSGKPPPRRQTIGFAKFRSRSDAEHARDTLQGRKMDAFSYNAVLKVELAKKNLHTKRTPTGSSLAGSASMGMTPAPGINDDTMIDFLLKSGKASQAINSLSQAPALMPSAVPNTGSVSSIVSRNNDYGGERAGGFGPGMQAASHGVTSPPWAGQTYDMTSASNAGYSGASALGYEPMMSVSMPTTIPLQGDMTMTTPLSAPSSDPALAGGMATFEPFRDDWATYHHGNYDIPVELAMSDLSLQPVQSGTTQGSSGHSYSNHSGTSLRTVPSNQSNSLDQNPELFTPTSPQRTQVLSPAVHYRNRDSKALLALAEEADEAEGWTVGGIKMEALGSTDGDSRDHSPVAPNSASHQGRGQTEVVYGFTSPRMQDAALSSDASAAGSRGSLSQQSSYQGLAPIHSRQALDYPQSINAADQNPPINTLYVGNLPSSLSHTHAPNYLEDSLRNLFSRVAGFKRMSFRQKANGPMCFVEFEDVPTATLAMKDLYGHTLGGMIKGGLRLSYSKNSLGQRTNPKQPPPSLSQASLLTSGYTSPSSWGPRSPLSPTSASSTGFSFTPAYPTPSQGVFEHPQARRSNSFINGDTPLSPLAAPFSTSFSAATSSVVPVSPRLQQMPVGVGLDETRQGKDGAFSPILPRATVAVPWKMSSMDELGFTLYPESSAPSTGMPQHTIRSLARSQ</sequence>
<dbReference type="EMBL" id="JASBWV010000004">
    <property type="protein sequence ID" value="KAJ9126534.1"/>
    <property type="molecule type" value="Genomic_DNA"/>
</dbReference>
<evidence type="ECO:0000313" key="1">
    <source>
        <dbReference type="EMBL" id="KAJ9126534.1"/>
    </source>
</evidence>